<feature type="transmembrane region" description="Helical" evidence="6">
    <location>
        <begin position="38"/>
        <end position="65"/>
    </location>
</feature>
<dbReference type="EMBL" id="RHHQ01000006">
    <property type="protein sequence ID" value="RNB91276.1"/>
    <property type="molecule type" value="Genomic_DNA"/>
</dbReference>
<dbReference type="PANTHER" id="PTHR30086">
    <property type="entry name" value="ARGININE EXPORTER PROTEIN ARGO"/>
    <property type="match status" value="1"/>
</dbReference>
<keyword evidence="4 6" id="KW-1133">Transmembrane helix</keyword>
<reference evidence="7 8" key="1">
    <citation type="submission" date="2018-10" db="EMBL/GenBank/DDBJ databases">
        <title>Phylogenomics of Brevibacillus.</title>
        <authorList>
            <person name="Dunlap C."/>
        </authorList>
    </citation>
    <scope>NUCLEOTIDE SEQUENCE [LARGE SCALE GENOMIC DNA]</scope>
    <source>
        <strain evidence="7 8">JCM 15716</strain>
    </source>
</reference>
<organism evidence="7 8">
    <name type="scientific">Brevibacillus fluminis</name>
    <dbReference type="NCBI Taxonomy" id="511487"/>
    <lineage>
        <taxon>Bacteria</taxon>
        <taxon>Bacillati</taxon>
        <taxon>Bacillota</taxon>
        <taxon>Bacilli</taxon>
        <taxon>Bacillales</taxon>
        <taxon>Paenibacillaceae</taxon>
        <taxon>Brevibacillus</taxon>
    </lineage>
</organism>
<dbReference type="RefSeq" id="WP_122917129.1">
    <property type="nucleotide sequence ID" value="NZ_RHHQ01000006.1"/>
</dbReference>
<dbReference type="GO" id="GO:0015171">
    <property type="term" value="F:amino acid transmembrane transporter activity"/>
    <property type="evidence" value="ECO:0007669"/>
    <property type="project" value="TreeGrafter"/>
</dbReference>
<proteinExistence type="predicted"/>
<dbReference type="Pfam" id="PF01810">
    <property type="entry name" value="LysE"/>
    <property type="match status" value="1"/>
</dbReference>
<gene>
    <name evidence="7" type="ORF">EDM56_06765</name>
</gene>
<comment type="caution">
    <text evidence="7">The sequence shown here is derived from an EMBL/GenBank/DDBJ whole genome shotgun (WGS) entry which is preliminary data.</text>
</comment>
<keyword evidence="8" id="KW-1185">Reference proteome</keyword>
<evidence type="ECO:0000313" key="8">
    <source>
        <dbReference type="Proteomes" id="UP000271031"/>
    </source>
</evidence>
<dbReference type="OrthoDB" id="7874789at2"/>
<feature type="transmembrane region" description="Helical" evidence="6">
    <location>
        <begin position="109"/>
        <end position="131"/>
    </location>
</feature>
<evidence type="ECO:0000313" key="7">
    <source>
        <dbReference type="EMBL" id="RNB91276.1"/>
    </source>
</evidence>
<keyword evidence="3 6" id="KW-0812">Transmembrane</keyword>
<evidence type="ECO:0000256" key="5">
    <source>
        <dbReference type="ARBA" id="ARBA00023136"/>
    </source>
</evidence>
<sequence>MLDFLQGLALGLVLQLSVGPVFFALVHRSLSQGWREGVKMAAGVTATDLCYMAASALGASAILAIPQVRLAVLWGGALLLGWFGWKLLRAKGAHTAAGRQDTVRGSFAYGFLLTLANPLTILFWSGMYGSLLAAGAVAPGLGLLLYSLGCATATFVFLALAAMGASRLNHYLGDKALQALNRLVGCALLFFALMLVMQAIQP</sequence>
<evidence type="ECO:0000256" key="6">
    <source>
        <dbReference type="SAM" id="Phobius"/>
    </source>
</evidence>
<feature type="transmembrane region" description="Helical" evidence="6">
    <location>
        <begin position="6"/>
        <end position="26"/>
    </location>
</feature>
<feature type="transmembrane region" description="Helical" evidence="6">
    <location>
        <begin position="71"/>
        <end position="88"/>
    </location>
</feature>
<dbReference type="PANTHER" id="PTHR30086:SF20">
    <property type="entry name" value="ARGININE EXPORTER PROTEIN ARGO-RELATED"/>
    <property type="match status" value="1"/>
</dbReference>
<evidence type="ECO:0000256" key="2">
    <source>
        <dbReference type="ARBA" id="ARBA00022475"/>
    </source>
</evidence>
<dbReference type="GO" id="GO:0005886">
    <property type="term" value="C:plasma membrane"/>
    <property type="evidence" value="ECO:0007669"/>
    <property type="project" value="UniProtKB-SubCell"/>
</dbReference>
<dbReference type="AlphaFoldDB" id="A0A3M8DT51"/>
<keyword evidence="5 6" id="KW-0472">Membrane</keyword>
<feature type="transmembrane region" description="Helical" evidence="6">
    <location>
        <begin position="143"/>
        <end position="162"/>
    </location>
</feature>
<comment type="subcellular location">
    <subcellularLocation>
        <location evidence="1">Cell membrane</location>
        <topology evidence="1">Multi-pass membrane protein</topology>
    </subcellularLocation>
</comment>
<keyword evidence="2" id="KW-1003">Cell membrane</keyword>
<name>A0A3M8DT51_9BACL</name>
<evidence type="ECO:0000256" key="4">
    <source>
        <dbReference type="ARBA" id="ARBA00022989"/>
    </source>
</evidence>
<evidence type="ECO:0000256" key="3">
    <source>
        <dbReference type="ARBA" id="ARBA00022692"/>
    </source>
</evidence>
<feature type="transmembrane region" description="Helical" evidence="6">
    <location>
        <begin position="183"/>
        <end position="200"/>
    </location>
</feature>
<accession>A0A3M8DT51</accession>
<dbReference type="InterPro" id="IPR001123">
    <property type="entry name" value="LeuE-type"/>
</dbReference>
<protein>
    <submittedName>
        <fullName evidence="7">LysE family translocator</fullName>
    </submittedName>
</protein>
<dbReference type="Proteomes" id="UP000271031">
    <property type="component" value="Unassembled WGS sequence"/>
</dbReference>
<evidence type="ECO:0000256" key="1">
    <source>
        <dbReference type="ARBA" id="ARBA00004651"/>
    </source>
</evidence>